<dbReference type="RefSeq" id="WP_055304440.1">
    <property type="nucleotide sequence ID" value="NZ_CP071249.1"/>
</dbReference>
<evidence type="ECO:0000313" key="2">
    <source>
        <dbReference type="EMBL" id="UUF07977.1"/>
    </source>
</evidence>
<dbReference type="Proteomes" id="UP001058016">
    <property type="component" value="Chromosome"/>
</dbReference>
<keyword evidence="3" id="KW-1185">Reference proteome</keyword>
<protein>
    <submittedName>
        <fullName evidence="2">Uncharacterized protein</fullName>
    </submittedName>
</protein>
<name>A0A9Q9FEW7_9FIRM</name>
<sequence length="111" mass="12936">MERKERAYLQHYLSTAKERKQTVNQSQSFKKVRKLQQGEEIKLYDKVKLLNLTDHLILNVMIVPDHEVNLFEGKWGETSELGHLILEGSVLTTFECQEIEYKILSVSGMRG</sequence>
<organism evidence="2 4">
    <name type="scientific">Turicibacter bilis</name>
    <dbReference type="NCBI Taxonomy" id="2735723"/>
    <lineage>
        <taxon>Bacteria</taxon>
        <taxon>Bacillati</taxon>
        <taxon>Bacillota</taxon>
        <taxon>Erysipelotrichia</taxon>
        <taxon>Erysipelotrichales</taxon>
        <taxon>Turicibacteraceae</taxon>
        <taxon>Turicibacter</taxon>
    </lineage>
</organism>
<dbReference type="AlphaFoldDB" id="A0A9Q9FEW7"/>
<proteinExistence type="predicted"/>
<evidence type="ECO:0000313" key="3">
    <source>
        <dbReference type="Proteomes" id="UP001058016"/>
    </source>
</evidence>
<reference evidence="2 3" key="1">
    <citation type="submission" date="2021-03" db="EMBL/GenBank/DDBJ databases">
        <title>Comparative Genomics and Metabolomics in the genus Turicibacter.</title>
        <authorList>
            <person name="Maki J."/>
            <person name="Looft T."/>
        </authorList>
    </citation>
    <scope>NUCLEOTIDE SEQUENCE</scope>
    <source>
        <strain evidence="2">ISU324</strain>
        <strain evidence="1 3">MMM721</strain>
    </source>
</reference>
<gene>
    <name evidence="1" type="ORF">J0J69_04010</name>
    <name evidence="2" type="ORF">J0J70_10190</name>
</gene>
<dbReference type="EMBL" id="CP071249">
    <property type="protein sequence ID" value="UUF06753.1"/>
    <property type="molecule type" value="Genomic_DNA"/>
</dbReference>
<accession>A0A9Q9FEW7</accession>
<evidence type="ECO:0000313" key="4">
    <source>
        <dbReference type="Proteomes" id="UP001058072"/>
    </source>
</evidence>
<dbReference type="EMBL" id="CP071250">
    <property type="protein sequence ID" value="UUF07977.1"/>
    <property type="molecule type" value="Genomic_DNA"/>
</dbReference>
<dbReference type="Proteomes" id="UP001058072">
    <property type="component" value="Chromosome"/>
</dbReference>
<evidence type="ECO:0000313" key="1">
    <source>
        <dbReference type="EMBL" id="UUF06753.1"/>
    </source>
</evidence>